<evidence type="ECO:0000313" key="1">
    <source>
        <dbReference type="EMBL" id="EGU42316.1"/>
    </source>
</evidence>
<comment type="caution">
    <text evidence="1">The sequence shown here is derived from an EMBL/GenBank/DDBJ whole genome shotgun (WGS) entry which is preliminary data.</text>
</comment>
<proteinExistence type="predicted"/>
<evidence type="ECO:0000313" key="2">
    <source>
        <dbReference type="Proteomes" id="UP000004349"/>
    </source>
</evidence>
<name>F9RIH6_9VIBR</name>
<dbReference type="AlphaFoldDB" id="F9RIH6"/>
<dbReference type="Proteomes" id="UP000004349">
    <property type="component" value="Unassembled WGS sequence"/>
</dbReference>
<dbReference type="RefSeq" id="WP_005592762.1">
    <property type="nucleotide sequence ID" value="NZ_AFWE01000022.1"/>
</dbReference>
<protein>
    <submittedName>
        <fullName evidence="1">Uncharacterized protein</fullName>
    </submittedName>
</protein>
<organism evidence="1 2">
    <name type="scientific">Vibrio scophthalmi LMG 19158</name>
    <dbReference type="NCBI Taxonomy" id="870967"/>
    <lineage>
        <taxon>Bacteria</taxon>
        <taxon>Pseudomonadati</taxon>
        <taxon>Pseudomonadota</taxon>
        <taxon>Gammaproteobacteria</taxon>
        <taxon>Vibrionales</taxon>
        <taxon>Vibrionaceae</taxon>
        <taxon>Vibrio</taxon>
    </lineage>
</organism>
<reference evidence="1 2" key="1">
    <citation type="journal article" date="2012" name="Int. J. Syst. Evol. Microbiol.">
        <title>Vibrio caribbeanicus sp. nov., isolated from the marine sponge Scleritoderma cyanea.</title>
        <authorList>
            <person name="Hoffmann M."/>
            <person name="Monday S.R."/>
            <person name="Allard M.W."/>
            <person name="Strain E.A."/>
            <person name="Whittaker P."/>
            <person name="Naum M."/>
            <person name="McCarthy P.J."/>
            <person name="Lopez J.V."/>
            <person name="Fischer M."/>
            <person name="Brown E.W."/>
        </authorList>
    </citation>
    <scope>NUCLEOTIDE SEQUENCE [LARGE SCALE GENOMIC DNA]</scope>
    <source>
        <strain evidence="1 2">LMG 19158</strain>
    </source>
</reference>
<accession>F9RIH6</accession>
<sequence>MITGFEYIQNNSELISKEVNAIIVSIEDNIESTGGYFSTTWTLDFAPKGLVDTVAIHVKKQLHELDWQFNFQTEPARSAIKFEVLPIQSTL</sequence>
<dbReference type="EMBL" id="AFWE01000022">
    <property type="protein sequence ID" value="EGU42316.1"/>
    <property type="molecule type" value="Genomic_DNA"/>
</dbReference>
<gene>
    <name evidence="1" type="ORF">VIS19158_19095</name>
</gene>